<gene>
    <name evidence="6" type="ORF">SAMN05443248_4871</name>
</gene>
<dbReference type="InterPro" id="IPR001647">
    <property type="entry name" value="HTH_TetR"/>
</dbReference>
<evidence type="ECO:0000256" key="3">
    <source>
        <dbReference type="ARBA" id="ARBA00023163"/>
    </source>
</evidence>
<dbReference type="Pfam" id="PF00440">
    <property type="entry name" value="TetR_N"/>
    <property type="match status" value="1"/>
</dbReference>
<evidence type="ECO:0000313" key="6">
    <source>
        <dbReference type="EMBL" id="SHH45837.1"/>
    </source>
</evidence>
<dbReference type="InterPro" id="IPR036271">
    <property type="entry name" value="Tet_transcr_reg_TetR-rel_C_sf"/>
</dbReference>
<dbReference type="Gene3D" id="1.10.10.60">
    <property type="entry name" value="Homeodomain-like"/>
    <property type="match status" value="1"/>
</dbReference>
<proteinExistence type="predicted"/>
<dbReference type="OrthoDB" id="9798857at2"/>
<feature type="domain" description="HTH tetR-type" evidence="5">
    <location>
        <begin position="9"/>
        <end position="69"/>
    </location>
</feature>
<keyword evidence="3" id="KW-0804">Transcription</keyword>
<dbReference type="PRINTS" id="PR00455">
    <property type="entry name" value="HTHTETR"/>
</dbReference>
<evidence type="ECO:0000259" key="5">
    <source>
        <dbReference type="PROSITE" id="PS50977"/>
    </source>
</evidence>
<keyword evidence="2 4" id="KW-0238">DNA-binding</keyword>
<dbReference type="AlphaFoldDB" id="A0A1M5T507"/>
<accession>A0A1M5T507</accession>
<dbReference type="Proteomes" id="UP000189796">
    <property type="component" value="Chromosome I"/>
</dbReference>
<dbReference type="PROSITE" id="PS50977">
    <property type="entry name" value="HTH_TETR_2"/>
    <property type="match status" value="1"/>
</dbReference>
<keyword evidence="1" id="KW-0805">Transcription regulation</keyword>
<evidence type="ECO:0000256" key="1">
    <source>
        <dbReference type="ARBA" id="ARBA00023015"/>
    </source>
</evidence>
<dbReference type="InterPro" id="IPR009057">
    <property type="entry name" value="Homeodomain-like_sf"/>
</dbReference>
<dbReference type="SUPFAM" id="SSF46689">
    <property type="entry name" value="Homeodomain-like"/>
    <property type="match status" value="1"/>
</dbReference>
<reference evidence="6 7" key="1">
    <citation type="submission" date="2016-11" db="EMBL/GenBank/DDBJ databases">
        <authorList>
            <person name="Jaros S."/>
            <person name="Januszkiewicz K."/>
            <person name="Wedrychowicz H."/>
        </authorList>
    </citation>
    <scope>NUCLEOTIDE SEQUENCE [LARGE SCALE GENOMIC DNA]</scope>
    <source>
        <strain evidence="6 7">GAS138</strain>
    </source>
</reference>
<organism evidence="6 7">
    <name type="scientific">Bradyrhizobium erythrophlei</name>
    <dbReference type="NCBI Taxonomy" id="1437360"/>
    <lineage>
        <taxon>Bacteria</taxon>
        <taxon>Pseudomonadati</taxon>
        <taxon>Pseudomonadota</taxon>
        <taxon>Alphaproteobacteria</taxon>
        <taxon>Hyphomicrobiales</taxon>
        <taxon>Nitrobacteraceae</taxon>
        <taxon>Bradyrhizobium</taxon>
    </lineage>
</organism>
<dbReference type="GO" id="GO:0003677">
    <property type="term" value="F:DNA binding"/>
    <property type="evidence" value="ECO:0007669"/>
    <property type="project" value="UniProtKB-UniRule"/>
</dbReference>
<name>A0A1M5T507_9BRAD</name>
<dbReference type="PANTHER" id="PTHR47506">
    <property type="entry name" value="TRANSCRIPTIONAL REGULATORY PROTEIN"/>
    <property type="match status" value="1"/>
</dbReference>
<feature type="DNA-binding region" description="H-T-H motif" evidence="4">
    <location>
        <begin position="32"/>
        <end position="51"/>
    </location>
</feature>
<dbReference type="SUPFAM" id="SSF48498">
    <property type="entry name" value="Tetracyclin repressor-like, C-terminal domain"/>
    <property type="match status" value="1"/>
</dbReference>
<sequence length="216" mass="22977">MGVSREQAAENRRAIVAAAARLFRERGVEAVGLNELMKHAGFTQGGFYNHFKSKAALVAEVLASAIAEGNAEFVKFARAPVDESTTALRRYINWYLSQAHRDDIGHGCPVTGFAGDAPRLDAGAQSHFAGGLDDQITILAGLIAESGSLAAAGGRRTLRERAISLHCEMLGALVLSRSVAQAAPAFSNEILENARGDVLASLDARLSQVSKPRKKH</sequence>
<evidence type="ECO:0000313" key="7">
    <source>
        <dbReference type="Proteomes" id="UP000189796"/>
    </source>
</evidence>
<dbReference type="Gene3D" id="1.10.357.10">
    <property type="entry name" value="Tetracycline Repressor, domain 2"/>
    <property type="match status" value="1"/>
</dbReference>
<evidence type="ECO:0000256" key="2">
    <source>
        <dbReference type="ARBA" id="ARBA00023125"/>
    </source>
</evidence>
<dbReference type="PANTHER" id="PTHR47506:SF7">
    <property type="entry name" value="TRANSCRIPTIONAL REGULATORY PROTEIN"/>
    <property type="match status" value="1"/>
</dbReference>
<protein>
    <submittedName>
        <fullName evidence="6">Transcriptional regulator, TetR family</fullName>
    </submittedName>
</protein>
<dbReference type="EMBL" id="LT670817">
    <property type="protein sequence ID" value="SHH45837.1"/>
    <property type="molecule type" value="Genomic_DNA"/>
</dbReference>
<evidence type="ECO:0000256" key="4">
    <source>
        <dbReference type="PROSITE-ProRule" id="PRU00335"/>
    </source>
</evidence>